<dbReference type="AlphaFoldDB" id="K9UD98"/>
<name>K9UD98_CHAP6</name>
<proteinExistence type="predicted"/>
<evidence type="ECO:0000313" key="1">
    <source>
        <dbReference type="EMBL" id="AFY93092.1"/>
    </source>
</evidence>
<accession>K9UD98</accession>
<sequence length="176" mass="20232">MSIALESFVKDLEQFADTFDRLYNRDELKYRSSQRLILDTGIIFRHKVDSPLSGTRGECYKNCFQILSRAFNSNLYYCEGFATHEGLGLIIAHAWLVNDRGEVIDPTWRDPQSFVNPIYFGVVFDWEFVMAAAAKTEVYGVLDNDRATEYEFKRLGLPSNALHPKFHTIQQDSGTT</sequence>
<protein>
    <submittedName>
        <fullName evidence="1">Uncharacterized protein</fullName>
    </submittedName>
</protein>
<dbReference type="Proteomes" id="UP000010366">
    <property type="component" value="Chromosome"/>
</dbReference>
<dbReference type="eggNOG" id="ENOG5032XBK">
    <property type="taxonomic scope" value="Bacteria"/>
</dbReference>
<gene>
    <name evidence="1" type="ORF">Cha6605_1987</name>
</gene>
<dbReference type="OrthoDB" id="428592at2"/>
<evidence type="ECO:0000313" key="2">
    <source>
        <dbReference type="Proteomes" id="UP000010366"/>
    </source>
</evidence>
<reference evidence="1 2" key="1">
    <citation type="submission" date="2012-05" db="EMBL/GenBank/DDBJ databases">
        <title>Finished chromosome of genome of Chamaesiphon sp. PCC 6605.</title>
        <authorList>
            <consortium name="US DOE Joint Genome Institute"/>
            <person name="Gugger M."/>
            <person name="Coursin T."/>
            <person name="Rippka R."/>
            <person name="Tandeau De Marsac N."/>
            <person name="Huntemann M."/>
            <person name="Wei C.-L."/>
            <person name="Han J."/>
            <person name="Detter J.C."/>
            <person name="Han C."/>
            <person name="Tapia R."/>
            <person name="Chen A."/>
            <person name="Kyrpides N."/>
            <person name="Mavromatis K."/>
            <person name="Markowitz V."/>
            <person name="Szeto E."/>
            <person name="Ivanova N."/>
            <person name="Pagani I."/>
            <person name="Pati A."/>
            <person name="Goodwin L."/>
            <person name="Nordberg H.P."/>
            <person name="Cantor M.N."/>
            <person name="Hua S.X."/>
            <person name="Woyke T."/>
            <person name="Kerfeld C.A."/>
        </authorList>
    </citation>
    <scope>NUCLEOTIDE SEQUENCE [LARGE SCALE GENOMIC DNA]</scope>
    <source>
        <strain evidence="2">ATCC 27169 / PCC 6605</strain>
    </source>
</reference>
<dbReference type="KEGG" id="cmp:Cha6605_1987"/>
<dbReference type="STRING" id="1173020.Cha6605_1987"/>
<dbReference type="RefSeq" id="WP_015159256.1">
    <property type="nucleotide sequence ID" value="NC_019697.1"/>
</dbReference>
<keyword evidence="2" id="KW-1185">Reference proteome</keyword>
<dbReference type="HOGENOM" id="CLU_1575678_0_0_3"/>
<organism evidence="1 2">
    <name type="scientific">Chamaesiphon minutus (strain ATCC 27169 / PCC 6605)</name>
    <dbReference type="NCBI Taxonomy" id="1173020"/>
    <lineage>
        <taxon>Bacteria</taxon>
        <taxon>Bacillati</taxon>
        <taxon>Cyanobacteriota</taxon>
        <taxon>Cyanophyceae</taxon>
        <taxon>Gomontiellales</taxon>
        <taxon>Chamaesiphonaceae</taxon>
        <taxon>Chamaesiphon</taxon>
    </lineage>
</organism>
<dbReference type="EMBL" id="CP003600">
    <property type="protein sequence ID" value="AFY93092.1"/>
    <property type="molecule type" value="Genomic_DNA"/>
</dbReference>